<evidence type="ECO:0000256" key="2">
    <source>
        <dbReference type="SAM" id="Phobius"/>
    </source>
</evidence>
<reference evidence="3 4" key="1">
    <citation type="submission" date="2017-11" db="EMBL/GenBank/DDBJ databases">
        <title>De-novo sequencing of pomegranate (Punica granatum L.) genome.</title>
        <authorList>
            <person name="Akparov Z."/>
            <person name="Amiraslanov A."/>
            <person name="Hajiyeva S."/>
            <person name="Abbasov M."/>
            <person name="Kaur K."/>
            <person name="Hamwieh A."/>
            <person name="Solovyev V."/>
            <person name="Salamov A."/>
            <person name="Braich B."/>
            <person name="Kosarev P."/>
            <person name="Mahmoud A."/>
            <person name="Hajiyev E."/>
            <person name="Babayeva S."/>
            <person name="Izzatullayeva V."/>
            <person name="Mammadov A."/>
            <person name="Mammadov A."/>
            <person name="Sharifova S."/>
            <person name="Ojaghi J."/>
            <person name="Eynullazada K."/>
            <person name="Bayramov B."/>
            <person name="Abdulazimova A."/>
            <person name="Shahmuradov I."/>
        </authorList>
    </citation>
    <scope>NUCLEOTIDE SEQUENCE [LARGE SCALE GENOMIC DNA]</scope>
    <source>
        <strain evidence="4">cv. AG2017</strain>
        <tissue evidence="3">Leaf</tissue>
    </source>
</reference>
<feature type="compositionally biased region" description="Low complexity" evidence="1">
    <location>
        <begin position="60"/>
        <end position="69"/>
    </location>
</feature>
<feature type="non-terminal residue" evidence="3">
    <location>
        <position position="1"/>
    </location>
</feature>
<keyword evidence="2" id="KW-0472">Membrane</keyword>
<comment type="caution">
    <text evidence="3">The sequence shown here is derived from an EMBL/GenBank/DDBJ whole genome shotgun (WGS) entry which is preliminary data.</text>
</comment>
<evidence type="ECO:0000313" key="3">
    <source>
        <dbReference type="EMBL" id="PKI58879.1"/>
    </source>
</evidence>
<feature type="compositionally biased region" description="Acidic residues" evidence="1">
    <location>
        <begin position="40"/>
        <end position="56"/>
    </location>
</feature>
<feature type="transmembrane region" description="Helical" evidence="2">
    <location>
        <begin position="129"/>
        <end position="160"/>
    </location>
</feature>
<accession>A0A2I0JRE9</accession>
<evidence type="ECO:0000256" key="1">
    <source>
        <dbReference type="SAM" id="MobiDB-lite"/>
    </source>
</evidence>
<dbReference type="AlphaFoldDB" id="A0A2I0JRE9"/>
<keyword evidence="4" id="KW-1185">Reference proteome</keyword>
<sequence>HGAYRGKISLSFSLRRLLGSQKGGSINRTAGVGRERDEIEAGFEDAEEGDEEEGQEPESRAAPGPAGAEKPGEAEAAGRRGGLLWGGGGEEEGLEGGGVEGVDNLRWYRNVSDLLLWFGHHRRNSHFPFLHLVTAICMYAAGAASLGSALGRAMVFVFFFKQTQRKEGREEAELGVGSFLTSS</sequence>
<evidence type="ECO:0000313" key="4">
    <source>
        <dbReference type="Proteomes" id="UP000233551"/>
    </source>
</evidence>
<feature type="compositionally biased region" description="Gly residues" evidence="1">
    <location>
        <begin position="79"/>
        <end position="88"/>
    </location>
</feature>
<proteinExistence type="predicted"/>
<name>A0A2I0JRE9_PUNGR</name>
<keyword evidence="2" id="KW-0812">Transmembrane</keyword>
<gene>
    <name evidence="3" type="ORF">CRG98_020718</name>
</gene>
<dbReference type="EMBL" id="PGOL01001336">
    <property type="protein sequence ID" value="PKI58879.1"/>
    <property type="molecule type" value="Genomic_DNA"/>
</dbReference>
<dbReference type="Proteomes" id="UP000233551">
    <property type="component" value="Unassembled WGS sequence"/>
</dbReference>
<organism evidence="3 4">
    <name type="scientific">Punica granatum</name>
    <name type="common">Pomegranate</name>
    <dbReference type="NCBI Taxonomy" id="22663"/>
    <lineage>
        <taxon>Eukaryota</taxon>
        <taxon>Viridiplantae</taxon>
        <taxon>Streptophyta</taxon>
        <taxon>Embryophyta</taxon>
        <taxon>Tracheophyta</taxon>
        <taxon>Spermatophyta</taxon>
        <taxon>Magnoliopsida</taxon>
        <taxon>eudicotyledons</taxon>
        <taxon>Gunneridae</taxon>
        <taxon>Pentapetalae</taxon>
        <taxon>rosids</taxon>
        <taxon>malvids</taxon>
        <taxon>Myrtales</taxon>
        <taxon>Lythraceae</taxon>
        <taxon>Punica</taxon>
    </lineage>
</organism>
<feature type="region of interest" description="Disordered" evidence="1">
    <location>
        <begin position="22"/>
        <end position="96"/>
    </location>
</feature>
<keyword evidence="2" id="KW-1133">Transmembrane helix</keyword>
<protein>
    <submittedName>
        <fullName evidence="3">Uncharacterized protein</fullName>
    </submittedName>
</protein>